<dbReference type="InterPro" id="IPR053147">
    <property type="entry name" value="Hsp_HslJ-like"/>
</dbReference>
<dbReference type="RefSeq" id="WP_147169413.1">
    <property type="nucleotide sequence ID" value="NZ_VOOR01000070.1"/>
</dbReference>
<evidence type="ECO:0000313" key="4">
    <source>
        <dbReference type="Proteomes" id="UP000321580"/>
    </source>
</evidence>
<proteinExistence type="predicted"/>
<protein>
    <submittedName>
        <fullName evidence="3">META domain-containing protein</fullName>
    </submittedName>
</protein>
<organism evidence="3 4">
    <name type="scientific">Phaeodactylibacter luteus</name>
    <dbReference type="NCBI Taxonomy" id="1564516"/>
    <lineage>
        <taxon>Bacteria</taxon>
        <taxon>Pseudomonadati</taxon>
        <taxon>Bacteroidota</taxon>
        <taxon>Saprospiria</taxon>
        <taxon>Saprospirales</taxon>
        <taxon>Haliscomenobacteraceae</taxon>
        <taxon>Phaeodactylibacter</taxon>
    </lineage>
</organism>
<accession>A0A5C6RHB2</accession>
<evidence type="ECO:0000313" key="3">
    <source>
        <dbReference type="EMBL" id="TXB60649.1"/>
    </source>
</evidence>
<dbReference type="OrthoDB" id="880459at2"/>
<keyword evidence="4" id="KW-1185">Reference proteome</keyword>
<evidence type="ECO:0000256" key="1">
    <source>
        <dbReference type="SAM" id="SignalP"/>
    </source>
</evidence>
<feature type="chain" id="PRO_5022762098" evidence="1">
    <location>
        <begin position="26"/>
        <end position="155"/>
    </location>
</feature>
<dbReference type="Proteomes" id="UP000321580">
    <property type="component" value="Unassembled WGS sequence"/>
</dbReference>
<dbReference type="PANTHER" id="PTHR35535">
    <property type="entry name" value="HEAT SHOCK PROTEIN HSLJ"/>
    <property type="match status" value="1"/>
</dbReference>
<gene>
    <name evidence="3" type="ORF">FRY97_20085</name>
</gene>
<dbReference type="PANTHER" id="PTHR35535:SF1">
    <property type="entry name" value="HEAT SHOCK PROTEIN HSLJ"/>
    <property type="match status" value="1"/>
</dbReference>
<feature type="domain" description="DUF306" evidence="2">
    <location>
        <begin position="38"/>
        <end position="148"/>
    </location>
</feature>
<keyword evidence="1" id="KW-0732">Signal</keyword>
<name>A0A5C6RHB2_9BACT</name>
<dbReference type="InterPro" id="IPR005184">
    <property type="entry name" value="DUF306_Meta_HslJ"/>
</dbReference>
<sequence>MLNLICRLLALLPFLALASCSPTKAATAEAATEPAQVSLPGHRWEIIEVMGKDITAMRLQATPFLQFSTEAEGFRLSGSDGCNNLMGSYDMGDHGTISFGQMAFTRKACPENGDINAPLVEALQKATNFTLSQDGQQLQLHRGKMAPFVRLRLPK</sequence>
<feature type="signal peptide" evidence="1">
    <location>
        <begin position="1"/>
        <end position="25"/>
    </location>
</feature>
<reference evidence="3 4" key="1">
    <citation type="submission" date="2019-08" db="EMBL/GenBank/DDBJ databases">
        <title>Genome of Phaeodactylibacter luteus.</title>
        <authorList>
            <person name="Bowman J.P."/>
        </authorList>
    </citation>
    <scope>NUCLEOTIDE SEQUENCE [LARGE SCALE GENOMIC DNA]</scope>
    <source>
        <strain evidence="3 4">KCTC 42180</strain>
    </source>
</reference>
<dbReference type="EMBL" id="VOOR01000070">
    <property type="protein sequence ID" value="TXB60649.1"/>
    <property type="molecule type" value="Genomic_DNA"/>
</dbReference>
<evidence type="ECO:0000259" key="2">
    <source>
        <dbReference type="Pfam" id="PF03724"/>
    </source>
</evidence>
<dbReference type="InterPro" id="IPR038670">
    <property type="entry name" value="HslJ-like_sf"/>
</dbReference>
<comment type="caution">
    <text evidence="3">The sequence shown here is derived from an EMBL/GenBank/DDBJ whole genome shotgun (WGS) entry which is preliminary data.</text>
</comment>
<dbReference type="PROSITE" id="PS51257">
    <property type="entry name" value="PROKAR_LIPOPROTEIN"/>
    <property type="match status" value="1"/>
</dbReference>
<dbReference type="Pfam" id="PF03724">
    <property type="entry name" value="META"/>
    <property type="match status" value="1"/>
</dbReference>
<dbReference type="Gene3D" id="2.40.128.270">
    <property type="match status" value="1"/>
</dbReference>
<dbReference type="AlphaFoldDB" id="A0A5C6RHB2"/>